<dbReference type="InterPro" id="IPR006603">
    <property type="entry name" value="PQ-loop_rpt"/>
</dbReference>
<dbReference type="SMART" id="SM00679">
    <property type="entry name" value="CTNS"/>
    <property type="match status" value="2"/>
</dbReference>
<evidence type="ECO:0000313" key="7">
    <source>
        <dbReference type="EMBL" id="CAD9082120.1"/>
    </source>
</evidence>
<gene>
    <name evidence="7" type="ORF">PCOS0759_LOCUS5360</name>
</gene>
<evidence type="ECO:0000256" key="5">
    <source>
        <dbReference type="SAM" id="MobiDB-lite"/>
    </source>
</evidence>
<keyword evidence="3 6" id="KW-1133">Transmembrane helix</keyword>
<dbReference type="PANTHER" id="PTHR13131:SF7">
    <property type="entry name" value="TRANSMEMBRANE PROTEIN"/>
    <property type="match status" value="1"/>
</dbReference>
<feature type="transmembrane region" description="Helical" evidence="6">
    <location>
        <begin position="107"/>
        <end position="124"/>
    </location>
</feature>
<sequence length="243" mass="27054">MPDSSLGEISVPIEDSTLQLAELAGYIATICFTLQYAPQAYLNYKRKSVQGFSTTGVLIKLVGASFLAVNAILLGEALPLCIYGIFNVSQHVIFMIQFAFYMKQKKFFWFCALPLIPLIVGVSLPETIPLTNTLKPISQLTSHLPQLYLSYKKRTTEGVSLSTQHLNVIGGFCGLFMYSFIEAKSFMTVLVYWNSLFQAFSLYALAVYFDGWERIWSSLPLVGGNQGSTREEPALPTVKNPDD</sequence>
<dbReference type="InterPro" id="IPR005282">
    <property type="entry name" value="LC_transporter"/>
</dbReference>
<protein>
    <recommendedName>
        <fullName evidence="8">Mannose-P-dolichol utilization defect 1 protein homolog</fullName>
    </recommendedName>
</protein>
<evidence type="ECO:0000256" key="2">
    <source>
        <dbReference type="ARBA" id="ARBA00022692"/>
    </source>
</evidence>
<feature type="transmembrane region" description="Helical" evidence="6">
    <location>
        <begin position="190"/>
        <end position="209"/>
    </location>
</feature>
<feature type="transmembrane region" description="Helical" evidence="6">
    <location>
        <begin position="159"/>
        <end position="178"/>
    </location>
</feature>
<feature type="region of interest" description="Disordered" evidence="5">
    <location>
        <begin position="224"/>
        <end position="243"/>
    </location>
</feature>
<keyword evidence="2 6" id="KW-0812">Transmembrane</keyword>
<name>A0A7S1PHT6_9EUKA</name>
<dbReference type="Pfam" id="PF04193">
    <property type="entry name" value="PQ-loop"/>
    <property type="match status" value="2"/>
</dbReference>
<proteinExistence type="predicted"/>
<comment type="subcellular location">
    <subcellularLocation>
        <location evidence="1">Membrane</location>
        <topology evidence="1">Multi-pass membrane protein</topology>
    </subcellularLocation>
</comment>
<reference evidence="7" key="1">
    <citation type="submission" date="2021-01" db="EMBL/GenBank/DDBJ databases">
        <authorList>
            <person name="Corre E."/>
            <person name="Pelletier E."/>
            <person name="Niang G."/>
            <person name="Scheremetjew M."/>
            <person name="Finn R."/>
            <person name="Kale V."/>
            <person name="Holt S."/>
            <person name="Cochrane G."/>
            <person name="Meng A."/>
            <person name="Brown T."/>
            <person name="Cohen L."/>
        </authorList>
    </citation>
    <scope>NUCLEOTIDE SEQUENCE</scope>
    <source>
        <strain evidence="7">WS</strain>
    </source>
</reference>
<evidence type="ECO:0000256" key="6">
    <source>
        <dbReference type="SAM" id="Phobius"/>
    </source>
</evidence>
<dbReference type="EMBL" id="HBGD01006467">
    <property type="protein sequence ID" value="CAD9082120.1"/>
    <property type="molecule type" value="Transcribed_RNA"/>
</dbReference>
<dbReference type="PANTHER" id="PTHR13131">
    <property type="entry name" value="CYSTINOSIN"/>
    <property type="match status" value="1"/>
</dbReference>
<accession>A0A7S1PHT6</accession>
<dbReference type="GO" id="GO:0015184">
    <property type="term" value="F:L-cystine transmembrane transporter activity"/>
    <property type="evidence" value="ECO:0007669"/>
    <property type="project" value="TreeGrafter"/>
</dbReference>
<evidence type="ECO:0000256" key="4">
    <source>
        <dbReference type="ARBA" id="ARBA00023136"/>
    </source>
</evidence>
<organism evidence="7">
    <name type="scientific">Percolomonas cosmopolitus</name>
    <dbReference type="NCBI Taxonomy" id="63605"/>
    <lineage>
        <taxon>Eukaryota</taxon>
        <taxon>Discoba</taxon>
        <taxon>Heterolobosea</taxon>
        <taxon>Tetramitia</taxon>
        <taxon>Eutetramitia</taxon>
        <taxon>Percolomonadidae</taxon>
        <taxon>Percolomonas</taxon>
    </lineage>
</organism>
<dbReference type="Gene3D" id="1.20.1280.290">
    <property type="match status" value="2"/>
</dbReference>
<keyword evidence="4 6" id="KW-0472">Membrane</keyword>
<evidence type="ECO:0000256" key="1">
    <source>
        <dbReference type="ARBA" id="ARBA00004141"/>
    </source>
</evidence>
<evidence type="ECO:0008006" key="8">
    <source>
        <dbReference type="Google" id="ProtNLM"/>
    </source>
</evidence>
<dbReference type="AlphaFoldDB" id="A0A7S1PHT6"/>
<evidence type="ECO:0000256" key="3">
    <source>
        <dbReference type="ARBA" id="ARBA00022989"/>
    </source>
</evidence>
<dbReference type="GO" id="GO:0005774">
    <property type="term" value="C:vacuolar membrane"/>
    <property type="evidence" value="ECO:0007669"/>
    <property type="project" value="TreeGrafter"/>
</dbReference>